<feature type="transmembrane region" description="Helical" evidence="22">
    <location>
        <begin position="1222"/>
        <end position="1242"/>
    </location>
</feature>
<dbReference type="SUPFAM" id="SSF46934">
    <property type="entry name" value="UBA-like"/>
    <property type="match status" value="1"/>
</dbReference>
<feature type="transmembrane region" description="Helical" evidence="22">
    <location>
        <begin position="1248"/>
        <end position="1273"/>
    </location>
</feature>
<dbReference type="InterPro" id="IPR041803">
    <property type="entry name" value="DEF1_CUE"/>
</dbReference>
<feature type="compositionally biased region" description="Basic and acidic residues" evidence="21">
    <location>
        <begin position="329"/>
        <end position="347"/>
    </location>
</feature>
<dbReference type="PANTHER" id="PTHR42718">
    <property type="entry name" value="MAJOR FACILITATOR SUPERFAMILY MULTIDRUG TRANSPORTER MFSC"/>
    <property type="match status" value="1"/>
</dbReference>
<evidence type="ECO:0000256" key="21">
    <source>
        <dbReference type="SAM" id="MobiDB-lite"/>
    </source>
</evidence>
<reference evidence="24 25" key="1">
    <citation type="submission" date="2017-12" db="EMBL/GenBank/DDBJ databases">
        <title>Genome sequence of the mycotoxigenic crop pathogen Fusarium proliferatum, strain ITEM 2341 from Date Palm.</title>
        <authorList>
            <person name="Almiman B.F."/>
            <person name="Shittu T.A."/>
            <person name="Muthumeenakshi S."/>
            <person name="Baroncelli R."/>
            <person name="Sreenivasaprasada S."/>
        </authorList>
    </citation>
    <scope>NUCLEOTIDE SEQUENCE [LARGE SCALE GENOMIC DNA]</scope>
    <source>
        <strain evidence="24 25">ITEM 2341</strain>
    </source>
</reference>
<feature type="transmembrane region" description="Helical" evidence="22">
    <location>
        <begin position="924"/>
        <end position="942"/>
    </location>
</feature>
<evidence type="ECO:0000256" key="12">
    <source>
        <dbReference type="ARBA" id="ARBA00022786"/>
    </source>
</evidence>
<evidence type="ECO:0000256" key="22">
    <source>
        <dbReference type="SAM" id="Phobius"/>
    </source>
</evidence>
<feature type="transmembrane region" description="Helical" evidence="22">
    <location>
        <begin position="984"/>
        <end position="1004"/>
    </location>
</feature>
<feature type="transmembrane region" description="Helical" evidence="22">
    <location>
        <begin position="1340"/>
        <end position="1360"/>
    </location>
</feature>
<keyword evidence="7" id="KW-0813">Transport</keyword>
<feature type="compositionally biased region" description="Polar residues" evidence="21">
    <location>
        <begin position="716"/>
        <end position="728"/>
    </location>
</feature>
<feature type="transmembrane region" description="Helical" evidence="22">
    <location>
        <begin position="1115"/>
        <end position="1133"/>
    </location>
</feature>
<dbReference type="Pfam" id="PF02845">
    <property type="entry name" value="CUE"/>
    <property type="match status" value="1"/>
</dbReference>
<name>A0A365N670_GIBIN</name>
<keyword evidence="10 22" id="KW-0812">Transmembrane</keyword>
<evidence type="ECO:0000256" key="19">
    <source>
        <dbReference type="ARBA" id="ARBA00023204"/>
    </source>
</evidence>
<feature type="compositionally biased region" description="Polar residues" evidence="21">
    <location>
        <begin position="125"/>
        <end position="136"/>
    </location>
</feature>
<feature type="compositionally biased region" description="Polar residues" evidence="21">
    <location>
        <begin position="282"/>
        <end position="292"/>
    </location>
</feature>
<feature type="transmembrane region" description="Helical" evidence="22">
    <location>
        <begin position="1083"/>
        <end position="1103"/>
    </location>
</feature>
<feature type="region of interest" description="Disordered" evidence="21">
    <location>
        <begin position="654"/>
        <end position="806"/>
    </location>
</feature>
<evidence type="ECO:0000256" key="7">
    <source>
        <dbReference type="ARBA" id="ARBA00022448"/>
    </source>
</evidence>
<keyword evidence="20" id="KW-0539">Nucleus</keyword>
<dbReference type="GO" id="GO:0022857">
    <property type="term" value="F:transmembrane transporter activity"/>
    <property type="evidence" value="ECO:0007669"/>
    <property type="project" value="InterPro"/>
</dbReference>
<keyword evidence="16" id="KW-0238">DNA-binding</keyword>
<keyword evidence="14" id="KW-0779">Telomere</keyword>
<evidence type="ECO:0000259" key="23">
    <source>
        <dbReference type="PROSITE" id="PS50850"/>
    </source>
</evidence>
<evidence type="ECO:0000256" key="11">
    <source>
        <dbReference type="ARBA" id="ARBA00022763"/>
    </source>
</evidence>
<evidence type="ECO:0000256" key="5">
    <source>
        <dbReference type="ARBA" id="ARBA00005491"/>
    </source>
</evidence>
<keyword evidence="12" id="KW-0833">Ubl conjugation pathway</keyword>
<evidence type="ECO:0000256" key="3">
    <source>
        <dbReference type="ARBA" id="ARBA00004496"/>
    </source>
</evidence>
<dbReference type="PANTHER" id="PTHR42718:SF9">
    <property type="entry name" value="MAJOR FACILITATOR SUPERFAMILY MULTIDRUG TRANSPORTER MFSC"/>
    <property type="match status" value="1"/>
</dbReference>
<keyword evidence="15 22" id="KW-1133">Transmembrane helix</keyword>
<dbReference type="InterPro" id="IPR009060">
    <property type="entry name" value="UBA-like_sf"/>
</dbReference>
<evidence type="ECO:0000256" key="13">
    <source>
        <dbReference type="ARBA" id="ARBA00022843"/>
    </source>
</evidence>
<evidence type="ECO:0000256" key="18">
    <source>
        <dbReference type="ARBA" id="ARBA00023180"/>
    </source>
</evidence>
<feature type="transmembrane region" description="Helical" evidence="22">
    <location>
        <begin position="1285"/>
        <end position="1308"/>
    </location>
</feature>
<keyword evidence="8" id="KW-0158">Chromosome</keyword>
<comment type="similarity">
    <text evidence="5">Belongs to the DEF1 family.</text>
</comment>
<feature type="compositionally biased region" description="Polar residues" evidence="21">
    <location>
        <begin position="848"/>
        <end position="864"/>
    </location>
</feature>
<feature type="transmembrane region" description="Helical" evidence="22">
    <location>
        <begin position="1016"/>
        <end position="1035"/>
    </location>
</feature>
<feature type="compositionally biased region" description="Basic and acidic residues" evidence="21">
    <location>
        <begin position="32"/>
        <end position="41"/>
    </location>
</feature>
<feature type="compositionally biased region" description="Polar residues" evidence="21">
    <location>
        <begin position="566"/>
        <end position="579"/>
    </location>
</feature>
<evidence type="ECO:0000256" key="14">
    <source>
        <dbReference type="ARBA" id="ARBA00022895"/>
    </source>
</evidence>
<dbReference type="GO" id="GO:0000781">
    <property type="term" value="C:chromosome, telomeric region"/>
    <property type="evidence" value="ECO:0007669"/>
    <property type="project" value="UniProtKB-SubCell"/>
</dbReference>
<dbReference type="GO" id="GO:0006281">
    <property type="term" value="P:DNA repair"/>
    <property type="evidence" value="ECO:0007669"/>
    <property type="project" value="UniProtKB-KW"/>
</dbReference>
<keyword evidence="11" id="KW-0227">DNA damage</keyword>
<dbReference type="InterPro" id="IPR011701">
    <property type="entry name" value="MFS"/>
</dbReference>
<keyword evidence="9" id="KW-0963">Cytoplasm</keyword>
<evidence type="ECO:0000256" key="17">
    <source>
        <dbReference type="ARBA" id="ARBA00023136"/>
    </source>
</evidence>
<evidence type="ECO:0000256" key="4">
    <source>
        <dbReference type="ARBA" id="ARBA00004574"/>
    </source>
</evidence>
<feature type="transmembrane region" description="Helical" evidence="22">
    <location>
        <begin position="1154"/>
        <end position="1177"/>
    </location>
</feature>
<dbReference type="GO" id="GO:0016020">
    <property type="term" value="C:membrane"/>
    <property type="evidence" value="ECO:0007669"/>
    <property type="project" value="UniProtKB-SubCell"/>
</dbReference>
<feature type="compositionally biased region" description="Low complexity" evidence="21">
    <location>
        <begin position="293"/>
        <end position="312"/>
    </location>
</feature>
<evidence type="ECO:0000256" key="10">
    <source>
        <dbReference type="ARBA" id="ARBA00022692"/>
    </source>
</evidence>
<keyword evidence="19" id="KW-0234">DNA repair</keyword>
<dbReference type="GO" id="GO:0005634">
    <property type="term" value="C:nucleus"/>
    <property type="evidence" value="ECO:0007669"/>
    <property type="project" value="UniProtKB-SubCell"/>
</dbReference>
<organism evidence="24 25">
    <name type="scientific">Gibberella intermedia</name>
    <name type="common">Bulb rot disease fungus</name>
    <name type="synonym">Fusarium proliferatum</name>
    <dbReference type="NCBI Taxonomy" id="948311"/>
    <lineage>
        <taxon>Eukaryota</taxon>
        <taxon>Fungi</taxon>
        <taxon>Dikarya</taxon>
        <taxon>Ascomycota</taxon>
        <taxon>Pezizomycotina</taxon>
        <taxon>Sordariomycetes</taxon>
        <taxon>Hypocreomycetidae</taxon>
        <taxon>Hypocreales</taxon>
        <taxon>Nectriaceae</taxon>
        <taxon>Fusarium</taxon>
        <taxon>Fusarium fujikuroi species complex</taxon>
    </lineage>
</organism>
<feature type="compositionally biased region" description="Polar residues" evidence="21">
    <location>
        <begin position="542"/>
        <end position="555"/>
    </location>
</feature>
<dbReference type="Pfam" id="PF07690">
    <property type="entry name" value="MFS_1"/>
    <property type="match status" value="2"/>
</dbReference>
<feature type="region of interest" description="Disordered" evidence="21">
    <location>
        <begin position="1"/>
        <end position="57"/>
    </location>
</feature>
<feature type="compositionally biased region" description="Polar residues" evidence="21">
    <location>
        <begin position="459"/>
        <end position="483"/>
    </location>
</feature>
<dbReference type="InterPro" id="IPR020846">
    <property type="entry name" value="MFS_dom"/>
</dbReference>
<dbReference type="InterPro" id="IPR003892">
    <property type="entry name" value="CUE"/>
</dbReference>
<keyword evidence="13" id="KW-0832">Ubl conjugation</keyword>
<keyword evidence="17 22" id="KW-0472">Membrane</keyword>
<evidence type="ECO:0000256" key="1">
    <source>
        <dbReference type="ARBA" id="ARBA00004123"/>
    </source>
</evidence>
<evidence type="ECO:0000313" key="24">
    <source>
        <dbReference type="EMBL" id="RBA16226.1"/>
    </source>
</evidence>
<dbReference type="EMBL" id="PKMI01000018">
    <property type="protein sequence ID" value="RBA16226.1"/>
    <property type="molecule type" value="Genomic_DNA"/>
</dbReference>
<feature type="compositionally biased region" description="Polar residues" evidence="21">
    <location>
        <begin position="170"/>
        <end position="193"/>
    </location>
</feature>
<dbReference type="PROSITE" id="PS50850">
    <property type="entry name" value="MFS"/>
    <property type="match status" value="1"/>
</dbReference>
<feature type="transmembrane region" description="Helical" evidence="22">
    <location>
        <begin position="954"/>
        <end position="972"/>
    </location>
</feature>
<accession>A0A365N670</accession>
<feature type="region of interest" description="Disordered" evidence="21">
    <location>
        <begin position="841"/>
        <end position="873"/>
    </location>
</feature>
<feature type="compositionally biased region" description="Polar residues" evidence="21">
    <location>
        <begin position="658"/>
        <end position="669"/>
    </location>
</feature>
<dbReference type="CDD" id="cd17476">
    <property type="entry name" value="MFS_Amf1_MDR_like"/>
    <property type="match status" value="1"/>
</dbReference>
<feature type="compositionally biased region" description="Low complexity" evidence="21">
    <location>
        <begin position="405"/>
        <end position="432"/>
    </location>
</feature>
<feature type="compositionally biased region" description="Low complexity" evidence="21">
    <location>
        <begin position="1"/>
        <end position="13"/>
    </location>
</feature>
<evidence type="ECO:0000256" key="15">
    <source>
        <dbReference type="ARBA" id="ARBA00022989"/>
    </source>
</evidence>
<feature type="compositionally biased region" description="Polar residues" evidence="21">
    <location>
        <begin position="497"/>
        <end position="507"/>
    </location>
</feature>
<feature type="compositionally biased region" description="Low complexity" evidence="21">
    <location>
        <begin position="213"/>
        <end position="233"/>
    </location>
</feature>
<evidence type="ECO:0000256" key="2">
    <source>
        <dbReference type="ARBA" id="ARBA00004141"/>
    </source>
</evidence>
<dbReference type="GO" id="GO:0003677">
    <property type="term" value="F:DNA binding"/>
    <property type="evidence" value="ECO:0007669"/>
    <property type="project" value="UniProtKB-KW"/>
</dbReference>
<feature type="domain" description="Major facilitator superfamily (MFS) profile" evidence="23">
    <location>
        <begin position="888"/>
        <end position="1365"/>
    </location>
</feature>
<comment type="subcellular location">
    <subcellularLocation>
        <location evidence="4">Chromosome</location>
        <location evidence="4">Telomere</location>
    </subcellularLocation>
    <subcellularLocation>
        <location evidence="3">Cytoplasm</location>
    </subcellularLocation>
    <subcellularLocation>
        <location evidence="2">Membrane</location>
        <topology evidence="2">Multi-pass membrane protein</topology>
    </subcellularLocation>
    <subcellularLocation>
        <location evidence="1">Nucleus</location>
    </subcellularLocation>
</comment>
<dbReference type="GO" id="GO:0043130">
    <property type="term" value="F:ubiquitin binding"/>
    <property type="evidence" value="ECO:0007669"/>
    <property type="project" value="InterPro"/>
</dbReference>
<dbReference type="InterPro" id="IPR036259">
    <property type="entry name" value="MFS_trans_sf"/>
</dbReference>
<proteinExistence type="inferred from homology"/>
<dbReference type="Proteomes" id="UP000251714">
    <property type="component" value="Unassembled WGS sequence"/>
</dbReference>
<dbReference type="SUPFAM" id="SSF103473">
    <property type="entry name" value="MFS general substrate transporter"/>
    <property type="match status" value="1"/>
</dbReference>
<keyword evidence="18" id="KW-0325">Glycoprotein</keyword>
<gene>
    <name evidence="24" type="ORF">FPRO05_11561</name>
</gene>
<evidence type="ECO:0000256" key="16">
    <source>
        <dbReference type="ARBA" id="ARBA00023125"/>
    </source>
</evidence>
<evidence type="ECO:0000256" key="8">
    <source>
        <dbReference type="ARBA" id="ARBA00022454"/>
    </source>
</evidence>
<dbReference type="CDD" id="cd14368">
    <property type="entry name" value="CUE_DEF1_like"/>
    <property type="match status" value="1"/>
</dbReference>
<sequence>MSEVTSRTSASRGRGSGRGGRGGFAGRGGRRTNGDKPDHSTADSQGAFEDEGDFGELRKQYGDKTSVIREMFPDWSEADVLFALQETNGDENEAVTRIAEGTISQWGEVSKPKKASRAKVKDQAPASSNDATSTGPRATRGGRAVSEGGRGRGRATDRGGRSTRGRPSAAPTNGAGTKDSSALSVPTEESSAWGNKEPKKDTSEENQPIAEQPAPSATTEAPKPAAPAVKTWASMLQPEVALPPSKDELTESNLEQVVDESKPPPTGTVASTTADSWDPRQNPASVTATPISAAQQQHAAPPSGFAATAAKATAERTVRTPSHHHHQRRVLDQEEAVRMPGNREVDRAAVQFGAFSLNGDEDIDGDREEPETRAQPPADSPITHPRTSLPPATQAAVPDSFAQKPASTVAPIAAPTAPAAQAHAQIPGQGPASAQQYGRFGQAGVQETVGVPQKPLDPFNQQSTPSTQPPFDNFAAQTSQAQQPGGAFSSAPGDYSSYYTANQSDRNPYNYYGQQFGQQGGQGQQDGTVSQQRPFGGYGASQVDNLSQYPQSGLHNQPRFGGSAVDAQNSGNSTPNPTTQAQQQQPQQPGQQQQQQPGQGSQPQSHGQQYPGYNHPYYSNPYYHQYYSGYGQGGFGPYGKGGMYGQPYGISPNAPYDHSSSPAGFAQSSLHRDSGLGSGLGDYGRAATTQAGSQPGLGGSAFNSVHDSFNRGGSAFPSQGQSFNSPAQPGNAAADDLKPFGEPKAASGPSPSLGGARPGSATNAPPAQSGLPPPQNVGAYGGYPSHLQGHSLHGSNAYGMGGDRLRPDFEKRPDFVIDSAPQNTALTSPGQEKIVPGDVIDNEESCHPLSSDNRPQENVSSNDDGSGDAESVDSKDELRLSKARCIALVCTVTGASFLNTLASQSVVIILPQIGRALDVPDTRLQWVVSSYVLTFGCFLLLWGRIADIYGKRLIFILGSFWVTICCVVNAFIPTEIAFDLFRGLHGLGAAANVPTAIGILGTTFPPGKAKNYAFSAYAAGAPLGSVCGNLVSGLIAEFTSWKWVFGALAIMAGMIAVAGVFCIPSPPPELRPEHNNLRSKTAAVDWIGATLITCGLLALMFALTEGNVVGWTAPWIPVLIVVSFGVIVAFFFWQRYLEQKTNRPPLVKVSIFNNWRFTAVMIIMGFFFGGFNNYLIYATYYFQDYQGLSPLQTMLRFIPTGVSGFVVAFFTAYFLSRVPTFFILAFGHVAVCIAAVLYAVPIPPTTSYFAWGFWAMILSVVGADTAWPCLTLFTSHSLPKEDQAVGGALINSSGMIGRAISLAIATSIQSSVMAKERGVSVQDVGPVKEWDAPSLNGLRAGAWTNFGILFIALALVVYTFRSMEIIGKIPDRPERSEGVVNQEDTDVERRG</sequence>
<feature type="compositionally biased region" description="Gly residues" evidence="21">
    <location>
        <begin position="14"/>
        <end position="27"/>
    </location>
</feature>
<feature type="transmembrane region" description="Helical" evidence="22">
    <location>
        <begin position="1197"/>
        <end position="1215"/>
    </location>
</feature>
<feature type="region of interest" description="Disordered" evidence="21">
    <location>
        <begin position="101"/>
        <end position="616"/>
    </location>
</feature>
<protein>
    <recommendedName>
        <fullName evidence="6">RNA polymerase II degradation factor 1</fullName>
    </recommendedName>
</protein>
<comment type="caution">
    <text evidence="24">The sequence shown here is derived from an EMBL/GenBank/DDBJ whole genome shotgun (WGS) entry which is preliminary data.</text>
</comment>
<feature type="compositionally biased region" description="Acidic residues" evidence="21">
    <location>
        <begin position="359"/>
        <end position="369"/>
    </location>
</feature>
<feature type="compositionally biased region" description="Low complexity" evidence="21">
    <location>
        <begin position="580"/>
        <end position="616"/>
    </location>
</feature>
<feature type="transmembrane region" description="Helical" evidence="22">
    <location>
        <begin position="1041"/>
        <end position="1063"/>
    </location>
</feature>
<dbReference type="Gene3D" id="1.20.1720.10">
    <property type="entry name" value="Multidrug resistance protein D"/>
    <property type="match status" value="2"/>
</dbReference>
<evidence type="ECO:0000256" key="6">
    <source>
        <dbReference type="ARBA" id="ARBA00020536"/>
    </source>
</evidence>
<evidence type="ECO:0000256" key="9">
    <source>
        <dbReference type="ARBA" id="ARBA00022490"/>
    </source>
</evidence>
<evidence type="ECO:0000313" key="25">
    <source>
        <dbReference type="Proteomes" id="UP000251714"/>
    </source>
</evidence>
<dbReference type="GO" id="GO:0005737">
    <property type="term" value="C:cytoplasm"/>
    <property type="evidence" value="ECO:0007669"/>
    <property type="project" value="UniProtKB-SubCell"/>
</dbReference>
<evidence type="ECO:0000256" key="20">
    <source>
        <dbReference type="ARBA" id="ARBA00023242"/>
    </source>
</evidence>